<sequence length="194" mass="21764">MSDSTSTSSADESCSLWVLTGNRSRKSGYSNIFSGVNIHQLQRLFQAAGDRDAEHRARLVWKRSDDEDDDDEVQQTDGVKKAQSTEEAAGLAQALVGLRICARTKAGVRAEVPTREHKWYNASPYMQQVKYIQIKDAFSGYSVMKEDINTETNATFSTEEKISSNSNHSNSSSRRLGGRVNTRDSDQYLHRILH</sequence>
<keyword evidence="3" id="KW-0131">Cell cycle</keyword>
<protein>
    <recommendedName>
        <fullName evidence="2">Arginine vasopressin-induced protein 1</fullName>
    </recommendedName>
</protein>
<accession>A0AAW0PK99</accession>
<organism evidence="6 7">
    <name type="scientific">Mugilogobius chulae</name>
    <name type="common">yellowstripe goby</name>
    <dbReference type="NCBI Taxonomy" id="88201"/>
    <lineage>
        <taxon>Eukaryota</taxon>
        <taxon>Metazoa</taxon>
        <taxon>Chordata</taxon>
        <taxon>Craniata</taxon>
        <taxon>Vertebrata</taxon>
        <taxon>Euteleostomi</taxon>
        <taxon>Actinopterygii</taxon>
        <taxon>Neopterygii</taxon>
        <taxon>Teleostei</taxon>
        <taxon>Neoteleostei</taxon>
        <taxon>Acanthomorphata</taxon>
        <taxon>Gobiaria</taxon>
        <taxon>Gobiiformes</taxon>
        <taxon>Gobioidei</taxon>
        <taxon>Gobiidae</taxon>
        <taxon>Gobionellinae</taxon>
        <taxon>Mugilogobius</taxon>
    </lineage>
</organism>
<evidence type="ECO:0000256" key="1">
    <source>
        <dbReference type="ARBA" id="ARBA00002403"/>
    </source>
</evidence>
<feature type="compositionally biased region" description="Low complexity" evidence="4">
    <location>
        <begin position="163"/>
        <end position="173"/>
    </location>
</feature>
<dbReference type="EMBL" id="JBBPFD010000004">
    <property type="protein sequence ID" value="KAK7930195.1"/>
    <property type="molecule type" value="Genomic_DNA"/>
</dbReference>
<feature type="region of interest" description="Disordered" evidence="4">
    <location>
        <begin position="63"/>
        <end position="82"/>
    </location>
</feature>
<feature type="domain" description="Arginine vasopressin-induced protein 1/transcriptional and immune response regulator" evidence="5">
    <location>
        <begin position="4"/>
        <end position="68"/>
    </location>
</feature>
<evidence type="ECO:0000256" key="2">
    <source>
        <dbReference type="ARBA" id="ARBA00020697"/>
    </source>
</evidence>
<gene>
    <name evidence="6" type="ORF">WMY93_006590</name>
</gene>
<dbReference type="InterPro" id="IPR020282">
    <property type="entry name" value="Avpi1/C8orf4_dom"/>
</dbReference>
<evidence type="ECO:0000313" key="7">
    <source>
        <dbReference type="Proteomes" id="UP001460270"/>
    </source>
</evidence>
<evidence type="ECO:0000256" key="4">
    <source>
        <dbReference type="SAM" id="MobiDB-lite"/>
    </source>
</evidence>
<evidence type="ECO:0000259" key="5">
    <source>
        <dbReference type="Pfam" id="PF15063"/>
    </source>
</evidence>
<dbReference type="Proteomes" id="UP001460270">
    <property type="component" value="Unassembled WGS sequence"/>
</dbReference>
<name>A0AAW0PK99_9GOBI</name>
<evidence type="ECO:0000256" key="3">
    <source>
        <dbReference type="ARBA" id="ARBA00023306"/>
    </source>
</evidence>
<dbReference type="Pfam" id="PF15063">
    <property type="entry name" value="TC1"/>
    <property type="match status" value="1"/>
</dbReference>
<comment type="caution">
    <text evidence="6">The sequence shown here is derived from an EMBL/GenBank/DDBJ whole genome shotgun (WGS) entry which is preliminary data.</text>
</comment>
<reference evidence="7" key="1">
    <citation type="submission" date="2024-04" db="EMBL/GenBank/DDBJ databases">
        <title>Salinicola lusitanus LLJ914,a marine bacterium isolated from the Okinawa Trough.</title>
        <authorList>
            <person name="Li J."/>
        </authorList>
    </citation>
    <scope>NUCLEOTIDE SEQUENCE [LARGE SCALE GENOMIC DNA]</scope>
</reference>
<dbReference type="InterPro" id="IPR039579">
    <property type="entry name" value="AVPI1"/>
</dbReference>
<comment type="function">
    <text evidence="1">May be involved in MAP kinase activation, epithelial sodium channel (ENaC) down-regulation and cell cycling.</text>
</comment>
<keyword evidence="7" id="KW-1185">Reference proteome</keyword>
<proteinExistence type="predicted"/>
<feature type="region of interest" description="Disordered" evidence="4">
    <location>
        <begin position="157"/>
        <end position="181"/>
    </location>
</feature>
<evidence type="ECO:0000313" key="6">
    <source>
        <dbReference type="EMBL" id="KAK7930195.1"/>
    </source>
</evidence>
<dbReference type="AlphaFoldDB" id="A0AAW0PK99"/>
<dbReference type="PANTHER" id="PTHR14350">
    <property type="entry name" value="ARGININE VASOPRESSIN-INDUCED PROTEIN 1"/>
    <property type="match status" value="1"/>
</dbReference>